<evidence type="ECO:0000313" key="3">
    <source>
        <dbReference type="Proteomes" id="UP000028547"/>
    </source>
</evidence>
<protein>
    <recommendedName>
        <fullName evidence="1">Ig-like domain-containing protein</fullName>
    </recommendedName>
</protein>
<proteinExistence type="predicted"/>
<dbReference type="InterPro" id="IPR007110">
    <property type="entry name" value="Ig-like_dom"/>
</dbReference>
<dbReference type="AlphaFoldDB" id="A0A084SZZ2"/>
<gene>
    <name evidence="2" type="ORF">Q664_05110</name>
</gene>
<evidence type="ECO:0000259" key="1">
    <source>
        <dbReference type="PROSITE" id="PS50835"/>
    </source>
</evidence>
<dbReference type="InterPro" id="IPR030916">
    <property type="entry name" value="ELWxxDGT_rpt"/>
</dbReference>
<dbReference type="Proteomes" id="UP000028547">
    <property type="component" value="Unassembled WGS sequence"/>
</dbReference>
<sequence>MGGALYFEARDDVHAPGLWKSDGTVGGTSLVKIPLGGTYSYLEHLTAVNGTLFFGTGDGYGVVQLWKSDGTASGTVLVKDGLESVAVAYPAPQQGLFYFLAGDWPHGYELWRSDGTAAGTFLLKDIQPGPGHSSPHSLTPVGSKMVFAAYDETHGWELWRTDGTEVGTSLLVDLTPGPGNGVSATGGDLVSILGVADRGLALFPGVDPAGGAELWQTDGTAAGTFRRLDVVPGPDSSDPNSLARVGDRLFFMAGDKANGREPRFVPFPADLGSVTGALVTQGSTCNALRQVTPSCTNNALAPDVSFSWTAPSAGTFVFTTNGSNYDTSLEVSAPASGVLFGCNDDTGETLQSSVTVSVAAGQTLLISVDGYDTECGTFQLGILPSP</sequence>
<accession>A0A084SZZ2</accession>
<feature type="domain" description="Ig-like" evidence="1">
    <location>
        <begin position="262"/>
        <end position="355"/>
    </location>
</feature>
<evidence type="ECO:0000313" key="2">
    <source>
        <dbReference type="EMBL" id="KFA94027.1"/>
    </source>
</evidence>
<reference evidence="2 3" key="1">
    <citation type="submission" date="2014-07" db="EMBL/GenBank/DDBJ databases">
        <title>Draft Genome Sequence of Gephyronic Acid Producer, Cystobacter violaceus Strain Cb vi76.</title>
        <authorList>
            <person name="Stevens D.C."/>
            <person name="Young J."/>
            <person name="Carmichael R."/>
            <person name="Tan J."/>
            <person name="Taylor R.E."/>
        </authorList>
    </citation>
    <scope>NUCLEOTIDE SEQUENCE [LARGE SCALE GENOMIC DNA]</scope>
    <source>
        <strain evidence="2 3">Cb vi76</strain>
    </source>
</reference>
<comment type="caution">
    <text evidence="2">The sequence shown here is derived from an EMBL/GenBank/DDBJ whole genome shotgun (WGS) entry which is preliminary data.</text>
</comment>
<dbReference type="EMBL" id="JPMI01000027">
    <property type="protein sequence ID" value="KFA94027.1"/>
    <property type="molecule type" value="Genomic_DNA"/>
</dbReference>
<organism evidence="2 3">
    <name type="scientific">Archangium violaceum Cb vi76</name>
    <dbReference type="NCBI Taxonomy" id="1406225"/>
    <lineage>
        <taxon>Bacteria</taxon>
        <taxon>Pseudomonadati</taxon>
        <taxon>Myxococcota</taxon>
        <taxon>Myxococcia</taxon>
        <taxon>Myxococcales</taxon>
        <taxon>Cystobacterineae</taxon>
        <taxon>Archangiaceae</taxon>
        <taxon>Archangium</taxon>
    </lineage>
</organism>
<dbReference type="PROSITE" id="PS50835">
    <property type="entry name" value="IG_LIKE"/>
    <property type="match status" value="1"/>
</dbReference>
<dbReference type="NCBIfam" id="TIGR04534">
    <property type="entry name" value="ELWxxDGT_rpt"/>
    <property type="match status" value="1"/>
</dbReference>
<name>A0A084SZZ2_9BACT</name>